<proteinExistence type="predicted"/>
<organism evidence="1 2">
    <name type="scientific">Qipengyuania algicida</name>
    <dbReference type="NCBI Taxonomy" id="1836209"/>
    <lineage>
        <taxon>Bacteria</taxon>
        <taxon>Pseudomonadati</taxon>
        <taxon>Pseudomonadota</taxon>
        <taxon>Alphaproteobacteria</taxon>
        <taxon>Sphingomonadales</taxon>
        <taxon>Erythrobacteraceae</taxon>
        <taxon>Qipengyuania</taxon>
    </lineage>
</organism>
<dbReference type="Proteomes" id="UP000439780">
    <property type="component" value="Unassembled WGS sequence"/>
</dbReference>
<sequence>MTIVALRAGDRVELRGGYDFEPAWLSGRVSLLGSVATFIPGQNDLPAAVVALDDSISVDGVRGSTVVLEQRYAGATWTETGVVHVELCDFQPERIRWQDRRKGKWVESHAQYKKVG</sequence>
<dbReference type="OrthoDB" id="5190175at2"/>
<dbReference type="RefSeq" id="WP_160753913.1">
    <property type="nucleotide sequence ID" value="NZ_WTYA01000010.1"/>
</dbReference>
<accession>A0A845AM58</accession>
<dbReference type="AlphaFoldDB" id="A0A845AM58"/>
<gene>
    <name evidence="1" type="ORF">GRI58_12345</name>
</gene>
<keyword evidence="2" id="KW-1185">Reference proteome</keyword>
<evidence type="ECO:0000313" key="1">
    <source>
        <dbReference type="EMBL" id="MXP29606.1"/>
    </source>
</evidence>
<comment type="caution">
    <text evidence="1">The sequence shown here is derived from an EMBL/GenBank/DDBJ whole genome shotgun (WGS) entry which is preliminary data.</text>
</comment>
<reference evidence="1 2" key="1">
    <citation type="submission" date="2019-12" db="EMBL/GenBank/DDBJ databases">
        <title>Genomic-based taxomic classification of the family Erythrobacteraceae.</title>
        <authorList>
            <person name="Xu L."/>
        </authorList>
    </citation>
    <scope>NUCLEOTIDE SEQUENCE [LARGE SCALE GENOMIC DNA]</scope>
    <source>
        <strain evidence="1 2">KEMB 9005-328</strain>
    </source>
</reference>
<evidence type="ECO:0000313" key="2">
    <source>
        <dbReference type="Proteomes" id="UP000439780"/>
    </source>
</evidence>
<dbReference type="EMBL" id="WTYA01000010">
    <property type="protein sequence ID" value="MXP29606.1"/>
    <property type="molecule type" value="Genomic_DNA"/>
</dbReference>
<name>A0A845AM58_9SPHN</name>
<protein>
    <submittedName>
        <fullName evidence="1">Uncharacterized protein</fullName>
    </submittedName>
</protein>